<evidence type="ECO:0000256" key="8">
    <source>
        <dbReference type="ARBA" id="ARBA00023326"/>
    </source>
</evidence>
<evidence type="ECO:0000256" key="1">
    <source>
        <dbReference type="ARBA" id="ARBA00004613"/>
    </source>
</evidence>
<dbReference type="NCBIfam" id="TIGR01840">
    <property type="entry name" value="esterase_phb"/>
    <property type="match status" value="1"/>
</dbReference>
<dbReference type="SUPFAM" id="SSF53474">
    <property type="entry name" value="alpha/beta-Hydrolases"/>
    <property type="match status" value="2"/>
</dbReference>
<sequence length="299" mass="32178">MKLFSQMTAALTAGFALFGADSVMAQSLTRVNNFGSNPSNAKMFIYVPRNLAAKPPIIVAIHYCTGTAQAYFSGSPYRQLADQKGFIVIYPESPYSGTCWDVSSRATLTHDGGGNSNAIANMVKYTLQQYNGDPTKVFVTGTSSGGMMTNVMAATYPDLFAAGIVYSGTAAGCFYSQSGGTNAWNSSCAQGQVRSTPQVWAKMVFDAYPGYEGPRPKMQIYHGSADTTLHANNYNETIKQWAGVFGLDPAKPDVTQANTPQSRYTTYSWDNGKLIGVYAQGVGHSVNMRGADDMKFFGI</sequence>
<comment type="subcellular location">
    <subcellularLocation>
        <location evidence="1 9">Secreted</location>
    </subcellularLocation>
</comment>
<dbReference type="EC" id="3.1.1.-" evidence="9"/>
<evidence type="ECO:0000256" key="5">
    <source>
        <dbReference type="ARBA" id="ARBA00022801"/>
    </source>
</evidence>
<evidence type="ECO:0000256" key="3">
    <source>
        <dbReference type="ARBA" id="ARBA00022525"/>
    </source>
</evidence>
<feature type="chain" id="PRO_5044975771" description="Carboxylic ester hydrolase" evidence="9">
    <location>
        <begin position="26"/>
        <end position="299"/>
    </location>
</feature>
<protein>
    <recommendedName>
        <fullName evidence="9">Carboxylic ester hydrolase</fullName>
        <ecNumber evidence="9">3.1.1.-</ecNumber>
    </recommendedName>
</protein>
<evidence type="ECO:0000256" key="2">
    <source>
        <dbReference type="ARBA" id="ARBA00022487"/>
    </source>
</evidence>
<proteinExistence type="inferred from homology"/>
<dbReference type="EMBL" id="LR026966">
    <property type="protein sequence ID" value="VBB76664.1"/>
    <property type="molecule type" value="Genomic_DNA"/>
</dbReference>
<gene>
    <name evidence="10" type="ORF">PODCO_300830</name>
</gene>
<keyword evidence="11" id="KW-1185">Reference proteome</keyword>
<evidence type="ECO:0000313" key="11">
    <source>
        <dbReference type="Proteomes" id="UP000280685"/>
    </source>
</evidence>
<dbReference type="Pfam" id="PF10503">
    <property type="entry name" value="Esterase_PHB"/>
    <property type="match status" value="1"/>
</dbReference>
<dbReference type="Proteomes" id="UP000280685">
    <property type="component" value="Chromosome 3"/>
</dbReference>
<keyword evidence="5 9" id="KW-0378">Hydrolase</keyword>
<dbReference type="Gene3D" id="3.40.50.1820">
    <property type="entry name" value="alpha/beta hydrolase"/>
    <property type="match status" value="1"/>
</dbReference>
<accession>A0ABY6S5Q1</accession>
<dbReference type="InterPro" id="IPR010126">
    <property type="entry name" value="Esterase_phb"/>
</dbReference>
<evidence type="ECO:0000256" key="6">
    <source>
        <dbReference type="ARBA" id="ARBA00023180"/>
    </source>
</evidence>
<keyword evidence="6" id="KW-0325">Glycoprotein</keyword>
<name>A0ABY6S5Q1_PODCO</name>
<keyword evidence="8 9" id="KW-0624">Polysaccharide degradation</keyword>
<dbReference type="PANTHER" id="PTHR43037:SF3">
    <property type="entry name" value="FERULOYL ESTERASE B"/>
    <property type="match status" value="1"/>
</dbReference>
<evidence type="ECO:0000313" key="10">
    <source>
        <dbReference type="EMBL" id="VBB76664.1"/>
    </source>
</evidence>
<organism evidence="10 11">
    <name type="scientific">Podospora comata</name>
    <dbReference type="NCBI Taxonomy" id="48703"/>
    <lineage>
        <taxon>Eukaryota</taxon>
        <taxon>Fungi</taxon>
        <taxon>Dikarya</taxon>
        <taxon>Ascomycota</taxon>
        <taxon>Pezizomycotina</taxon>
        <taxon>Sordariomycetes</taxon>
        <taxon>Sordariomycetidae</taxon>
        <taxon>Sordariales</taxon>
        <taxon>Podosporaceae</taxon>
        <taxon>Podospora</taxon>
    </lineage>
</organism>
<evidence type="ECO:0000256" key="4">
    <source>
        <dbReference type="ARBA" id="ARBA00022729"/>
    </source>
</evidence>
<comment type="similarity">
    <text evidence="9">Belongs to the carbohydrate esterase 1 (CE1) family.</text>
</comment>
<dbReference type="InterPro" id="IPR050955">
    <property type="entry name" value="Plant_Biomass_Hydrol_Est"/>
</dbReference>
<comment type="function">
    <text evidence="9">Esterase involved in the hydrolysis of xylan, a major structural heterogeneous polysaccharide found in plant biomass representing the second most abundant polysaccharide in the biosphere, after cellulose.</text>
</comment>
<reference evidence="10" key="1">
    <citation type="submission" date="2018-02" db="EMBL/GenBank/DDBJ databases">
        <authorList>
            <person name="Silar P."/>
        </authorList>
    </citation>
    <scope>NUCLEOTIDE SEQUENCE [LARGE SCALE GENOMIC DNA]</scope>
    <source>
        <strain evidence="10">T</strain>
    </source>
</reference>
<keyword evidence="3 9" id="KW-0964">Secreted</keyword>
<keyword evidence="4 9" id="KW-0732">Signal</keyword>
<evidence type="ECO:0000256" key="9">
    <source>
        <dbReference type="RuleBase" id="RU367147"/>
    </source>
</evidence>
<dbReference type="PANTHER" id="PTHR43037">
    <property type="entry name" value="UNNAMED PRODUCT-RELATED"/>
    <property type="match status" value="1"/>
</dbReference>
<evidence type="ECO:0000256" key="7">
    <source>
        <dbReference type="ARBA" id="ARBA00023277"/>
    </source>
</evidence>
<keyword evidence="2 9" id="KW-0719">Serine esterase</keyword>
<keyword evidence="7 9" id="KW-0119">Carbohydrate metabolism</keyword>
<feature type="signal peptide" evidence="9">
    <location>
        <begin position="1"/>
        <end position="25"/>
    </location>
</feature>
<dbReference type="InterPro" id="IPR029058">
    <property type="entry name" value="AB_hydrolase_fold"/>
</dbReference>